<dbReference type="AlphaFoldDB" id="A0A1Y1IKF2"/>
<gene>
    <name evidence="5" type="ORF">KFL_004920060</name>
</gene>
<dbReference type="GO" id="GO:0008380">
    <property type="term" value="P:RNA splicing"/>
    <property type="evidence" value="ECO:0007669"/>
    <property type="project" value="UniProtKB-KW"/>
</dbReference>
<dbReference type="InterPro" id="IPR012677">
    <property type="entry name" value="Nucleotide-bd_a/b_plait_sf"/>
</dbReference>
<accession>A0A1Y1IKF2</accession>
<feature type="compositionally biased region" description="Basic and acidic residues" evidence="3">
    <location>
        <begin position="208"/>
        <end position="230"/>
    </location>
</feature>
<evidence type="ECO:0000256" key="2">
    <source>
        <dbReference type="PROSITE-ProRule" id="PRU00176"/>
    </source>
</evidence>
<dbReference type="PROSITE" id="PS50102">
    <property type="entry name" value="RRM"/>
    <property type="match status" value="1"/>
</dbReference>
<dbReference type="Pfam" id="PF00076">
    <property type="entry name" value="RRM_1"/>
    <property type="match status" value="1"/>
</dbReference>
<feature type="compositionally biased region" description="Low complexity" evidence="3">
    <location>
        <begin position="281"/>
        <end position="298"/>
    </location>
</feature>
<feature type="region of interest" description="Disordered" evidence="3">
    <location>
        <begin position="281"/>
        <end position="321"/>
    </location>
</feature>
<feature type="region of interest" description="Disordered" evidence="3">
    <location>
        <begin position="167"/>
        <end position="230"/>
    </location>
</feature>
<dbReference type="InterPro" id="IPR050907">
    <property type="entry name" value="SRSF"/>
</dbReference>
<dbReference type="InterPro" id="IPR035979">
    <property type="entry name" value="RBD_domain_sf"/>
</dbReference>
<sequence length="321" mass="34877">MATLYVGNFVFAGVSEIHLRRAFQTFGPLRCVQMKRNYAFVTFADVRAAQEAVHAYRAGLVLHGEQILVRWVRMHNAPGGGLRELPTSFQTVAYNDRARPHGCKRFTGCRDSLRQGAPAGSFCTIYGRAGHSTAACRYNVRTIRAGGVDMARAKCAWDSEVAKRGDGNLASGSGARLEGGVEPRPNLRGRGCSAGNAGLGSRQTSPKKIFDLDEPDARMKPPSGGDRRSDFVVNGELMQRASDWFRGYQRREPSMSRAIPRSGQSSAGLSLTRCSDSRCSCQSDTSLSSPSSSDTFSSCNATFLTPKDGVKGTNRRSPFKM</sequence>
<dbReference type="SUPFAM" id="SSF54928">
    <property type="entry name" value="RNA-binding domain, RBD"/>
    <property type="match status" value="1"/>
</dbReference>
<proteinExistence type="predicted"/>
<dbReference type="STRING" id="105231.A0A1Y1IKF2"/>
<evidence type="ECO:0000259" key="4">
    <source>
        <dbReference type="PROSITE" id="PS50102"/>
    </source>
</evidence>
<dbReference type="PANTHER" id="PTHR23147">
    <property type="entry name" value="SERINE/ARGININE RICH SPLICING FACTOR"/>
    <property type="match status" value="1"/>
</dbReference>
<dbReference type="SMART" id="SM00360">
    <property type="entry name" value="RRM"/>
    <property type="match status" value="1"/>
</dbReference>
<keyword evidence="2" id="KW-0694">RNA-binding</keyword>
<keyword evidence="6" id="KW-1185">Reference proteome</keyword>
<evidence type="ECO:0000256" key="1">
    <source>
        <dbReference type="ARBA" id="ARBA00023187"/>
    </source>
</evidence>
<protein>
    <recommendedName>
        <fullName evidence="4">RRM domain-containing protein</fullName>
    </recommendedName>
</protein>
<dbReference type="Proteomes" id="UP000054558">
    <property type="component" value="Unassembled WGS sequence"/>
</dbReference>
<evidence type="ECO:0000313" key="6">
    <source>
        <dbReference type="Proteomes" id="UP000054558"/>
    </source>
</evidence>
<dbReference type="GO" id="GO:0003723">
    <property type="term" value="F:RNA binding"/>
    <property type="evidence" value="ECO:0007669"/>
    <property type="project" value="UniProtKB-UniRule"/>
</dbReference>
<dbReference type="Gene3D" id="3.30.70.330">
    <property type="match status" value="1"/>
</dbReference>
<dbReference type="EMBL" id="DF237441">
    <property type="protein sequence ID" value="GAQ89157.1"/>
    <property type="molecule type" value="Genomic_DNA"/>
</dbReference>
<evidence type="ECO:0000256" key="3">
    <source>
        <dbReference type="SAM" id="MobiDB-lite"/>
    </source>
</evidence>
<name>A0A1Y1IKF2_KLENI</name>
<evidence type="ECO:0000313" key="5">
    <source>
        <dbReference type="EMBL" id="GAQ89157.1"/>
    </source>
</evidence>
<organism evidence="5 6">
    <name type="scientific">Klebsormidium nitens</name>
    <name type="common">Green alga</name>
    <name type="synonym">Ulothrix nitens</name>
    <dbReference type="NCBI Taxonomy" id="105231"/>
    <lineage>
        <taxon>Eukaryota</taxon>
        <taxon>Viridiplantae</taxon>
        <taxon>Streptophyta</taxon>
        <taxon>Klebsormidiophyceae</taxon>
        <taxon>Klebsormidiales</taxon>
        <taxon>Klebsormidiaceae</taxon>
        <taxon>Klebsormidium</taxon>
    </lineage>
</organism>
<reference evidence="5 6" key="1">
    <citation type="journal article" date="2014" name="Nat. Commun.">
        <title>Klebsormidium flaccidum genome reveals primary factors for plant terrestrial adaptation.</title>
        <authorList>
            <person name="Hori K."/>
            <person name="Maruyama F."/>
            <person name="Fujisawa T."/>
            <person name="Togashi T."/>
            <person name="Yamamoto N."/>
            <person name="Seo M."/>
            <person name="Sato S."/>
            <person name="Yamada T."/>
            <person name="Mori H."/>
            <person name="Tajima N."/>
            <person name="Moriyama T."/>
            <person name="Ikeuchi M."/>
            <person name="Watanabe M."/>
            <person name="Wada H."/>
            <person name="Kobayashi K."/>
            <person name="Saito M."/>
            <person name="Masuda T."/>
            <person name="Sasaki-Sekimoto Y."/>
            <person name="Mashiguchi K."/>
            <person name="Awai K."/>
            <person name="Shimojima M."/>
            <person name="Masuda S."/>
            <person name="Iwai M."/>
            <person name="Nobusawa T."/>
            <person name="Narise T."/>
            <person name="Kondo S."/>
            <person name="Saito H."/>
            <person name="Sato R."/>
            <person name="Murakawa M."/>
            <person name="Ihara Y."/>
            <person name="Oshima-Yamada Y."/>
            <person name="Ohtaka K."/>
            <person name="Satoh M."/>
            <person name="Sonobe K."/>
            <person name="Ishii M."/>
            <person name="Ohtani R."/>
            <person name="Kanamori-Sato M."/>
            <person name="Honoki R."/>
            <person name="Miyazaki D."/>
            <person name="Mochizuki H."/>
            <person name="Umetsu J."/>
            <person name="Higashi K."/>
            <person name="Shibata D."/>
            <person name="Kamiya Y."/>
            <person name="Sato N."/>
            <person name="Nakamura Y."/>
            <person name="Tabata S."/>
            <person name="Ida S."/>
            <person name="Kurokawa K."/>
            <person name="Ohta H."/>
        </authorList>
    </citation>
    <scope>NUCLEOTIDE SEQUENCE [LARGE SCALE GENOMIC DNA]</scope>
    <source>
        <strain evidence="5 6">NIES-2285</strain>
    </source>
</reference>
<keyword evidence="1" id="KW-0507">mRNA processing</keyword>
<dbReference type="InterPro" id="IPR000504">
    <property type="entry name" value="RRM_dom"/>
</dbReference>
<feature type="domain" description="RRM" evidence="4">
    <location>
        <begin position="2"/>
        <end position="74"/>
    </location>
</feature>
<keyword evidence="1" id="KW-0508">mRNA splicing</keyword>